<dbReference type="SUPFAM" id="SSF57850">
    <property type="entry name" value="RING/U-box"/>
    <property type="match status" value="1"/>
</dbReference>
<evidence type="ECO:0000256" key="7">
    <source>
        <dbReference type="ARBA" id="ARBA00022771"/>
    </source>
</evidence>
<dbReference type="SMART" id="SM00184">
    <property type="entry name" value="RING"/>
    <property type="match status" value="1"/>
</dbReference>
<dbReference type="Proteomes" id="UP000712600">
    <property type="component" value="Unassembled WGS sequence"/>
</dbReference>
<comment type="catalytic activity">
    <reaction evidence="1">
        <text>S-ubiquitinyl-[E2 ubiquitin-conjugating enzyme]-L-cysteine + [acceptor protein]-L-lysine = [E2 ubiquitin-conjugating enzyme]-L-cysteine + N(6)-ubiquitinyl-[acceptor protein]-L-lysine.</text>
        <dbReference type="EC" id="2.3.2.27"/>
    </reaction>
</comment>
<keyword evidence="6" id="KW-0479">Metal-binding</keyword>
<keyword evidence="7 12" id="KW-0863">Zinc-finger</keyword>
<organism evidence="14 15">
    <name type="scientific">Brassica cretica</name>
    <name type="common">Mustard</name>
    <dbReference type="NCBI Taxonomy" id="69181"/>
    <lineage>
        <taxon>Eukaryota</taxon>
        <taxon>Viridiplantae</taxon>
        <taxon>Streptophyta</taxon>
        <taxon>Embryophyta</taxon>
        <taxon>Tracheophyta</taxon>
        <taxon>Spermatophyta</taxon>
        <taxon>Magnoliopsida</taxon>
        <taxon>eudicotyledons</taxon>
        <taxon>Gunneridae</taxon>
        <taxon>Pentapetalae</taxon>
        <taxon>rosids</taxon>
        <taxon>malvids</taxon>
        <taxon>Brassicales</taxon>
        <taxon>Brassicaceae</taxon>
        <taxon>Brassiceae</taxon>
        <taxon>Brassica</taxon>
    </lineage>
</organism>
<evidence type="ECO:0000256" key="8">
    <source>
        <dbReference type="ARBA" id="ARBA00022786"/>
    </source>
</evidence>
<gene>
    <name evidence="14" type="ORF">F2Q69_00061916</name>
</gene>
<dbReference type="GO" id="GO:0016020">
    <property type="term" value="C:membrane"/>
    <property type="evidence" value="ECO:0007669"/>
    <property type="project" value="UniProtKB-SubCell"/>
</dbReference>
<evidence type="ECO:0000256" key="6">
    <source>
        <dbReference type="ARBA" id="ARBA00022723"/>
    </source>
</evidence>
<name>A0A8S9RFH6_BRACR</name>
<keyword evidence="9" id="KW-0862">Zinc</keyword>
<dbReference type="GO" id="GO:0008270">
    <property type="term" value="F:zinc ion binding"/>
    <property type="evidence" value="ECO:0007669"/>
    <property type="project" value="UniProtKB-KW"/>
</dbReference>
<reference evidence="14" key="1">
    <citation type="submission" date="2019-12" db="EMBL/GenBank/DDBJ databases">
        <title>Genome sequencing and annotation of Brassica cretica.</title>
        <authorList>
            <person name="Studholme D.J."/>
            <person name="Sarris P."/>
        </authorList>
    </citation>
    <scope>NUCLEOTIDE SEQUENCE</scope>
    <source>
        <strain evidence="14">PFS-109/04</strain>
        <tissue evidence="14">Leaf</tissue>
    </source>
</reference>
<dbReference type="PROSITE" id="PS50089">
    <property type="entry name" value="ZF_RING_2"/>
    <property type="match status" value="1"/>
</dbReference>
<accession>A0A8S9RFH6</accession>
<evidence type="ECO:0000256" key="10">
    <source>
        <dbReference type="ARBA" id="ARBA00022989"/>
    </source>
</evidence>
<comment type="caution">
    <text evidence="14">The sequence shown here is derived from an EMBL/GenBank/DDBJ whole genome shotgun (WGS) entry which is preliminary data.</text>
</comment>
<evidence type="ECO:0000256" key="12">
    <source>
        <dbReference type="PROSITE-ProRule" id="PRU00175"/>
    </source>
</evidence>
<keyword evidence="5" id="KW-0812">Transmembrane</keyword>
<evidence type="ECO:0000256" key="2">
    <source>
        <dbReference type="ARBA" id="ARBA00004141"/>
    </source>
</evidence>
<keyword evidence="11" id="KW-0472">Membrane</keyword>
<evidence type="ECO:0000256" key="9">
    <source>
        <dbReference type="ARBA" id="ARBA00022833"/>
    </source>
</evidence>
<dbReference type="EC" id="2.3.2.27" evidence="3"/>
<dbReference type="Gene3D" id="3.30.40.10">
    <property type="entry name" value="Zinc/RING finger domain, C3HC4 (zinc finger)"/>
    <property type="match status" value="1"/>
</dbReference>
<evidence type="ECO:0000313" key="15">
    <source>
        <dbReference type="Proteomes" id="UP000712600"/>
    </source>
</evidence>
<feature type="domain" description="RING-type" evidence="13">
    <location>
        <begin position="28"/>
        <end position="69"/>
    </location>
</feature>
<evidence type="ECO:0000256" key="1">
    <source>
        <dbReference type="ARBA" id="ARBA00000900"/>
    </source>
</evidence>
<dbReference type="Pfam" id="PF13639">
    <property type="entry name" value="zf-RING_2"/>
    <property type="match status" value="1"/>
</dbReference>
<sequence length="93" mass="10322">MVFSTCSKQKNQVSVSVSKKGTEDELTCSVCLEQVTVGEVVRTLPCLHQFHADCIDPWLRQQGTCPVCKFKAHSGWQEQDDGTDDDDEASVMV</sequence>
<dbReference type="InterPro" id="IPR013083">
    <property type="entry name" value="Znf_RING/FYVE/PHD"/>
</dbReference>
<dbReference type="GO" id="GO:0061630">
    <property type="term" value="F:ubiquitin protein ligase activity"/>
    <property type="evidence" value="ECO:0007669"/>
    <property type="project" value="UniProtKB-EC"/>
</dbReference>
<keyword evidence="8" id="KW-0833">Ubl conjugation pathway</keyword>
<comment type="subcellular location">
    <subcellularLocation>
        <location evidence="2">Membrane</location>
        <topology evidence="2">Multi-pass membrane protein</topology>
    </subcellularLocation>
</comment>
<evidence type="ECO:0000256" key="4">
    <source>
        <dbReference type="ARBA" id="ARBA00022679"/>
    </source>
</evidence>
<dbReference type="AlphaFoldDB" id="A0A8S9RFH6"/>
<evidence type="ECO:0000313" key="14">
    <source>
        <dbReference type="EMBL" id="KAF3571653.1"/>
    </source>
</evidence>
<keyword evidence="4" id="KW-0808">Transferase</keyword>
<dbReference type="InterPro" id="IPR001841">
    <property type="entry name" value="Znf_RING"/>
</dbReference>
<dbReference type="GO" id="GO:0016567">
    <property type="term" value="P:protein ubiquitination"/>
    <property type="evidence" value="ECO:0007669"/>
    <property type="project" value="TreeGrafter"/>
</dbReference>
<dbReference type="PANTHER" id="PTHR45977">
    <property type="entry name" value="TARGET OF ERK KINASE MPK-1"/>
    <property type="match status" value="1"/>
</dbReference>
<dbReference type="PANTHER" id="PTHR45977:SF4">
    <property type="entry name" value="RING-TYPE DOMAIN-CONTAINING PROTEIN"/>
    <property type="match status" value="1"/>
</dbReference>
<evidence type="ECO:0000256" key="5">
    <source>
        <dbReference type="ARBA" id="ARBA00022692"/>
    </source>
</evidence>
<dbReference type="GO" id="GO:0006511">
    <property type="term" value="P:ubiquitin-dependent protein catabolic process"/>
    <property type="evidence" value="ECO:0007669"/>
    <property type="project" value="TreeGrafter"/>
</dbReference>
<evidence type="ECO:0000256" key="11">
    <source>
        <dbReference type="ARBA" id="ARBA00023136"/>
    </source>
</evidence>
<evidence type="ECO:0000259" key="13">
    <source>
        <dbReference type="PROSITE" id="PS50089"/>
    </source>
</evidence>
<dbReference type="CDD" id="cd16454">
    <property type="entry name" value="RING-H2_PA-TM-RING"/>
    <property type="match status" value="1"/>
</dbReference>
<dbReference type="EMBL" id="QGKX02000095">
    <property type="protein sequence ID" value="KAF3571653.1"/>
    <property type="molecule type" value="Genomic_DNA"/>
</dbReference>
<evidence type="ECO:0000256" key="3">
    <source>
        <dbReference type="ARBA" id="ARBA00012483"/>
    </source>
</evidence>
<keyword evidence="10" id="KW-1133">Transmembrane helix</keyword>
<proteinExistence type="predicted"/>
<protein>
    <recommendedName>
        <fullName evidence="3">RING-type E3 ubiquitin transferase</fullName>
        <ecNumber evidence="3">2.3.2.27</ecNumber>
    </recommendedName>
</protein>